<dbReference type="Proteomes" id="UP000824088">
    <property type="component" value="Unassembled WGS sequence"/>
</dbReference>
<keyword evidence="1" id="KW-0472">Membrane</keyword>
<dbReference type="AlphaFoldDB" id="A0A9D1HRV8"/>
<reference evidence="2" key="2">
    <citation type="journal article" date="2021" name="PeerJ">
        <title>Extensive microbial diversity within the chicken gut microbiome revealed by metagenomics and culture.</title>
        <authorList>
            <person name="Gilroy R."/>
            <person name="Ravi A."/>
            <person name="Getino M."/>
            <person name="Pursley I."/>
            <person name="Horton D.L."/>
            <person name="Alikhan N.F."/>
            <person name="Baker D."/>
            <person name="Gharbi K."/>
            <person name="Hall N."/>
            <person name="Watson M."/>
            <person name="Adriaenssens E.M."/>
            <person name="Foster-Nyarko E."/>
            <person name="Jarju S."/>
            <person name="Secka A."/>
            <person name="Antonio M."/>
            <person name="Oren A."/>
            <person name="Chaudhuri R.R."/>
            <person name="La Ragione R."/>
            <person name="Hildebrand F."/>
            <person name="Pallen M.J."/>
        </authorList>
    </citation>
    <scope>NUCLEOTIDE SEQUENCE</scope>
    <source>
        <strain evidence="2">1063</strain>
    </source>
</reference>
<reference evidence="2" key="1">
    <citation type="submission" date="2020-10" db="EMBL/GenBank/DDBJ databases">
        <authorList>
            <person name="Gilroy R."/>
        </authorList>
    </citation>
    <scope>NUCLEOTIDE SEQUENCE</scope>
    <source>
        <strain evidence="2">1063</strain>
    </source>
</reference>
<evidence type="ECO:0000256" key="1">
    <source>
        <dbReference type="SAM" id="Phobius"/>
    </source>
</evidence>
<feature type="transmembrane region" description="Helical" evidence="1">
    <location>
        <begin position="69"/>
        <end position="91"/>
    </location>
</feature>
<organism evidence="2 3">
    <name type="scientific">Candidatus Limadaptatus stercorigallinarum</name>
    <dbReference type="NCBI Taxonomy" id="2840845"/>
    <lineage>
        <taxon>Bacteria</taxon>
        <taxon>Bacillati</taxon>
        <taxon>Bacillota</taxon>
        <taxon>Clostridia</taxon>
        <taxon>Eubacteriales</taxon>
        <taxon>Candidatus Limadaptatus</taxon>
    </lineage>
</organism>
<name>A0A9D1HRV8_9FIRM</name>
<proteinExistence type="predicted"/>
<gene>
    <name evidence="2" type="ORF">IAD51_04600</name>
</gene>
<comment type="caution">
    <text evidence="2">The sequence shown here is derived from an EMBL/GenBank/DDBJ whole genome shotgun (WGS) entry which is preliminary data.</text>
</comment>
<keyword evidence="1" id="KW-1133">Transmembrane helix</keyword>
<evidence type="ECO:0000313" key="3">
    <source>
        <dbReference type="Proteomes" id="UP000824088"/>
    </source>
</evidence>
<evidence type="ECO:0000313" key="2">
    <source>
        <dbReference type="EMBL" id="HIU21493.1"/>
    </source>
</evidence>
<dbReference type="EMBL" id="DVMN01000083">
    <property type="protein sequence ID" value="HIU21493.1"/>
    <property type="molecule type" value="Genomic_DNA"/>
</dbReference>
<accession>A0A9D1HRV8</accession>
<sequence length="199" mass="22200">MNYEDAFKHYREGTATEEEKAFVQEEIAKAKALSTLLDDEALAVKPAPIKEADAKEVKEAKHQLIWKRVLAGLLSIVALLVIIGAVLGGVFGSAATYAKDSIVYSKAEAAEIATEFAYNDAVNRFGFTGSVTDFYAESTREIDDRFNFEGDLKSSYYTYKVEVTGWSEDGWEFEYEISVNSKTGSCSVLELERDREGRR</sequence>
<protein>
    <submittedName>
        <fullName evidence="2">Uncharacterized protein</fullName>
    </submittedName>
</protein>
<keyword evidence="1" id="KW-0812">Transmembrane</keyword>